<evidence type="ECO:0000313" key="3">
    <source>
        <dbReference type="Proteomes" id="UP000008281"/>
    </source>
</evidence>
<keyword evidence="3" id="KW-1185">Reference proteome</keyword>
<name>E3MZ90_CAERE</name>
<proteinExistence type="predicted"/>
<evidence type="ECO:0000313" key="2">
    <source>
        <dbReference type="EMBL" id="EFP12880.1"/>
    </source>
</evidence>
<dbReference type="Proteomes" id="UP000008281">
    <property type="component" value="Unassembled WGS sequence"/>
</dbReference>
<dbReference type="InParanoid" id="E3MZ90"/>
<gene>
    <name evidence="2" type="ORF">CRE_05917</name>
</gene>
<organism evidence="3">
    <name type="scientific">Caenorhabditis remanei</name>
    <name type="common">Caenorhabditis vulgaris</name>
    <dbReference type="NCBI Taxonomy" id="31234"/>
    <lineage>
        <taxon>Eukaryota</taxon>
        <taxon>Metazoa</taxon>
        <taxon>Ecdysozoa</taxon>
        <taxon>Nematoda</taxon>
        <taxon>Chromadorea</taxon>
        <taxon>Rhabditida</taxon>
        <taxon>Rhabditina</taxon>
        <taxon>Rhabditomorpha</taxon>
        <taxon>Rhabditoidea</taxon>
        <taxon>Rhabditidae</taxon>
        <taxon>Peloderinae</taxon>
        <taxon>Caenorhabditis</taxon>
    </lineage>
</organism>
<feature type="region of interest" description="Disordered" evidence="1">
    <location>
        <begin position="76"/>
        <end position="96"/>
    </location>
</feature>
<accession>E3MZ90</accession>
<dbReference type="AlphaFoldDB" id="E3MZ90"/>
<protein>
    <submittedName>
        <fullName evidence="2">Uncharacterized protein</fullName>
    </submittedName>
</protein>
<evidence type="ECO:0000256" key="1">
    <source>
        <dbReference type="SAM" id="MobiDB-lite"/>
    </source>
</evidence>
<dbReference type="HOGENOM" id="CLU_2361725_0_0_1"/>
<feature type="compositionally biased region" description="Basic and acidic residues" evidence="1">
    <location>
        <begin position="76"/>
        <end position="86"/>
    </location>
</feature>
<sequence>MEEILSYSNARTRAILNDLRVATKDEISTRVIGENFYVEEENTGRLFKVQSFRILDQWAHFEVEWVMKRKMEEMMDEEEKKKENARRAKCKNAPAQ</sequence>
<reference evidence="2" key="1">
    <citation type="submission" date="2007-07" db="EMBL/GenBank/DDBJ databases">
        <title>PCAP assembly of the Caenorhabditis remanei genome.</title>
        <authorList>
            <consortium name="The Caenorhabditis remanei Sequencing Consortium"/>
            <person name="Wilson R.K."/>
        </authorList>
    </citation>
    <scope>NUCLEOTIDE SEQUENCE [LARGE SCALE GENOMIC DNA]</scope>
    <source>
        <strain evidence="2">PB4641</strain>
    </source>
</reference>
<dbReference type="EMBL" id="DS268500">
    <property type="protein sequence ID" value="EFP12880.1"/>
    <property type="molecule type" value="Genomic_DNA"/>
</dbReference>